<gene>
    <name evidence="1" type="ORF">GMA92_07535</name>
</gene>
<reference evidence="1 2" key="1">
    <citation type="journal article" date="2019" name="Nat. Med.">
        <title>A library of human gut bacterial isolates paired with longitudinal multiomics data enables mechanistic microbiome research.</title>
        <authorList>
            <person name="Poyet M."/>
            <person name="Groussin M."/>
            <person name="Gibbons S.M."/>
            <person name="Avila-Pacheco J."/>
            <person name="Jiang X."/>
            <person name="Kearney S.M."/>
            <person name="Perrotta A.R."/>
            <person name="Berdy B."/>
            <person name="Zhao S."/>
            <person name="Lieberman T.D."/>
            <person name="Swanson P.K."/>
            <person name="Smith M."/>
            <person name="Roesemann S."/>
            <person name="Alexander J.E."/>
            <person name="Rich S.A."/>
            <person name="Livny J."/>
            <person name="Vlamakis H."/>
            <person name="Clish C."/>
            <person name="Bullock K."/>
            <person name="Deik A."/>
            <person name="Scott J."/>
            <person name="Pierce K.A."/>
            <person name="Xavier R.J."/>
            <person name="Alm E.J."/>
        </authorList>
    </citation>
    <scope>NUCLEOTIDE SEQUENCE [LARGE SCALE GENOMIC DNA]</scope>
    <source>
        <strain evidence="1 2">BIOML-A198</strain>
    </source>
</reference>
<comment type="caution">
    <text evidence="1">The sequence shown here is derived from an EMBL/GenBank/DDBJ whole genome shotgun (WGS) entry which is preliminary data.</text>
</comment>
<sequence length="101" mass="12123">MERSFSRVRIVVVQPGDEVYFDRYYDDVLAAIDKFNYFCKLANINYPQEVEFVLDKTEKYNEMTAYFPYNEINDYNQSGFVQVSLYFEVGRMYSPDRSSLR</sequence>
<organism evidence="1 2">
    <name type="scientific">Turicibacter sanguinis</name>
    <dbReference type="NCBI Taxonomy" id="154288"/>
    <lineage>
        <taxon>Bacteria</taxon>
        <taxon>Bacillati</taxon>
        <taxon>Bacillota</taxon>
        <taxon>Erysipelotrichia</taxon>
        <taxon>Erysipelotrichales</taxon>
        <taxon>Turicibacteraceae</taxon>
        <taxon>Turicibacter</taxon>
    </lineage>
</organism>
<evidence type="ECO:0000313" key="1">
    <source>
        <dbReference type="EMBL" id="MTK21269.1"/>
    </source>
</evidence>
<evidence type="ECO:0000313" key="2">
    <source>
        <dbReference type="Proteomes" id="UP000487649"/>
    </source>
</evidence>
<accession>A0A173QUU3</accession>
<protein>
    <submittedName>
        <fullName evidence="1">Uncharacterized protein</fullName>
    </submittedName>
</protein>
<dbReference type="EMBL" id="WMQE01000014">
    <property type="protein sequence ID" value="MTK21269.1"/>
    <property type="molecule type" value="Genomic_DNA"/>
</dbReference>
<dbReference type="Proteomes" id="UP000487649">
    <property type="component" value="Unassembled WGS sequence"/>
</dbReference>
<proteinExistence type="predicted"/>
<dbReference type="AlphaFoldDB" id="A0A173QUU3"/>
<dbReference type="GeneID" id="60057303"/>
<name>A0A173QUU3_9FIRM</name>
<dbReference type="OrthoDB" id="1649924at2"/>
<dbReference type="RefSeq" id="WP_006784285.1">
    <property type="nucleotide sequence ID" value="NZ_CABJBH010000005.1"/>
</dbReference>